<name>A0A944GYB1_9BACI</name>
<evidence type="ECO:0000256" key="7">
    <source>
        <dbReference type="ARBA" id="ARBA00023004"/>
    </source>
</evidence>
<evidence type="ECO:0000313" key="11">
    <source>
        <dbReference type="Proteomes" id="UP000761411"/>
    </source>
</evidence>
<dbReference type="Proteomes" id="UP000761411">
    <property type="component" value="Unassembled WGS sequence"/>
</dbReference>
<organism evidence="10 11">
    <name type="scientific">Mesobacillus boroniphilus</name>
    <dbReference type="NCBI Taxonomy" id="308892"/>
    <lineage>
        <taxon>Bacteria</taxon>
        <taxon>Bacillati</taxon>
        <taxon>Bacillota</taxon>
        <taxon>Bacilli</taxon>
        <taxon>Bacillales</taxon>
        <taxon>Bacillaceae</taxon>
        <taxon>Mesobacillus</taxon>
    </lineage>
</organism>
<evidence type="ECO:0000256" key="3">
    <source>
        <dbReference type="ARBA" id="ARBA00022559"/>
    </source>
</evidence>
<reference evidence="10 11" key="1">
    <citation type="journal article" date="2021" name="Microorganisms">
        <title>Bacterial Dimethylsulfoniopropionate Biosynthesis in the East China Sea.</title>
        <authorList>
            <person name="Liu J."/>
            <person name="Zhang Y."/>
            <person name="Liu J."/>
            <person name="Zhong H."/>
            <person name="Williams B.T."/>
            <person name="Zheng Y."/>
            <person name="Curson A.R.J."/>
            <person name="Sun C."/>
            <person name="Sun H."/>
            <person name="Song D."/>
            <person name="Wagner Mackenzie B."/>
            <person name="Bermejo Martinez A."/>
            <person name="Todd J.D."/>
            <person name="Zhang X.H."/>
        </authorList>
    </citation>
    <scope>NUCLEOTIDE SEQUENCE [LARGE SCALE GENOMIC DNA]</scope>
    <source>
        <strain evidence="10 11">ESS08</strain>
    </source>
</reference>
<dbReference type="InterPro" id="IPR029062">
    <property type="entry name" value="Class_I_gatase-like"/>
</dbReference>
<dbReference type="GO" id="GO:0046872">
    <property type="term" value="F:metal ion binding"/>
    <property type="evidence" value="ECO:0007669"/>
    <property type="project" value="UniProtKB-KW"/>
</dbReference>
<protein>
    <recommendedName>
        <fullName evidence="2">catalase</fullName>
        <ecNumber evidence="2">1.11.1.6</ecNumber>
    </recommendedName>
</protein>
<keyword evidence="4" id="KW-0349">Heme</keyword>
<keyword evidence="3" id="KW-0575">Peroxidase</keyword>
<evidence type="ECO:0000256" key="6">
    <source>
        <dbReference type="ARBA" id="ARBA00023002"/>
    </source>
</evidence>
<comment type="cofactor">
    <cofactor evidence="1">
        <name>heme</name>
        <dbReference type="ChEBI" id="CHEBI:30413"/>
    </cofactor>
</comment>
<dbReference type="GO" id="GO:0042744">
    <property type="term" value="P:hydrogen peroxide catabolic process"/>
    <property type="evidence" value="ECO:0007669"/>
    <property type="project" value="UniProtKB-KW"/>
</dbReference>
<proteinExistence type="predicted"/>
<evidence type="ECO:0000313" key="10">
    <source>
        <dbReference type="EMBL" id="MBS8266708.1"/>
    </source>
</evidence>
<dbReference type="RefSeq" id="WP_213372207.1">
    <property type="nucleotide sequence ID" value="NZ_QTKX01000003.1"/>
</dbReference>
<evidence type="ECO:0000256" key="4">
    <source>
        <dbReference type="ARBA" id="ARBA00022617"/>
    </source>
</evidence>
<sequence>MIDAFSFELGKVKSKDVQQQVVEMLCNIDTFLAEQAAVNLGAEKPASKPAEVTLTSPALSQMNTVKLPNTRKVAILADNGFNGAEVSGLMEKLKKNAIMAEIVSKNLGMIKGDDGTELEVQHTLLTSSSVLFDALYVAGGQESVDSLKQKKEAAYFVDEAFSHFKAVGAGKEAAEMLAAAGSKLETAPGVVVFGDSEEVADDSEKFIEAITAHRHWNRMIQ</sequence>
<keyword evidence="7" id="KW-0408">Iron</keyword>
<evidence type="ECO:0000256" key="5">
    <source>
        <dbReference type="ARBA" id="ARBA00022723"/>
    </source>
</evidence>
<dbReference type="AlphaFoldDB" id="A0A944GYB1"/>
<keyword evidence="8" id="KW-0376">Hydrogen peroxide</keyword>
<gene>
    <name evidence="10" type="ORF">DYI25_19990</name>
</gene>
<evidence type="ECO:0000259" key="9">
    <source>
        <dbReference type="Pfam" id="PF18011"/>
    </source>
</evidence>
<keyword evidence="11" id="KW-1185">Reference proteome</keyword>
<evidence type="ECO:0000256" key="1">
    <source>
        <dbReference type="ARBA" id="ARBA00001971"/>
    </source>
</evidence>
<dbReference type="EC" id="1.11.1.6" evidence="2"/>
<dbReference type="PANTHER" id="PTHR42821:SF1">
    <property type="entry name" value="CATALASE-B"/>
    <property type="match status" value="1"/>
</dbReference>
<dbReference type="Pfam" id="PF18011">
    <property type="entry name" value="Catalase_C"/>
    <property type="match status" value="1"/>
</dbReference>
<keyword evidence="5" id="KW-0479">Metal-binding</keyword>
<dbReference type="InterPro" id="IPR024712">
    <property type="entry name" value="Catalase_clade2"/>
</dbReference>
<dbReference type="GO" id="GO:0005829">
    <property type="term" value="C:cytosol"/>
    <property type="evidence" value="ECO:0007669"/>
    <property type="project" value="TreeGrafter"/>
</dbReference>
<comment type="caution">
    <text evidence="10">The sequence shown here is derived from an EMBL/GenBank/DDBJ whole genome shotgun (WGS) entry which is preliminary data.</text>
</comment>
<evidence type="ECO:0000256" key="2">
    <source>
        <dbReference type="ARBA" id="ARBA00012314"/>
    </source>
</evidence>
<dbReference type="CDD" id="cd03132">
    <property type="entry name" value="GATase1_catalase"/>
    <property type="match status" value="1"/>
</dbReference>
<dbReference type="SUPFAM" id="SSF52317">
    <property type="entry name" value="Class I glutamine amidotransferase-like"/>
    <property type="match status" value="1"/>
</dbReference>
<dbReference type="Gene3D" id="3.40.50.880">
    <property type="match status" value="1"/>
</dbReference>
<dbReference type="InterPro" id="IPR043156">
    <property type="entry name" value="Catalase_clade2_helical"/>
</dbReference>
<dbReference type="InterPro" id="IPR041399">
    <property type="entry name" value="Catalase_large_C"/>
</dbReference>
<dbReference type="EMBL" id="QTKX01000003">
    <property type="protein sequence ID" value="MBS8266708.1"/>
    <property type="molecule type" value="Genomic_DNA"/>
</dbReference>
<keyword evidence="6" id="KW-0560">Oxidoreductase</keyword>
<evidence type="ECO:0000256" key="8">
    <source>
        <dbReference type="ARBA" id="ARBA00023324"/>
    </source>
</evidence>
<feature type="domain" description="Large catalase C-terminal" evidence="9">
    <location>
        <begin position="70"/>
        <end position="219"/>
    </location>
</feature>
<dbReference type="PANTHER" id="PTHR42821">
    <property type="entry name" value="CATALASE"/>
    <property type="match status" value="1"/>
</dbReference>
<dbReference type="GO" id="GO:0006979">
    <property type="term" value="P:response to oxidative stress"/>
    <property type="evidence" value="ECO:0007669"/>
    <property type="project" value="InterPro"/>
</dbReference>
<dbReference type="Gene3D" id="1.20.1370.20">
    <property type="match status" value="1"/>
</dbReference>
<accession>A0A944GYB1</accession>
<dbReference type="GO" id="GO:0020037">
    <property type="term" value="F:heme binding"/>
    <property type="evidence" value="ECO:0007669"/>
    <property type="project" value="InterPro"/>
</dbReference>
<dbReference type="GO" id="GO:0004096">
    <property type="term" value="F:catalase activity"/>
    <property type="evidence" value="ECO:0007669"/>
    <property type="project" value="UniProtKB-EC"/>
</dbReference>